<dbReference type="GO" id="GO:0043139">
    <property type="term" value="F:5'-3' DNA helicase activity"/>
    <property type="evidence" value="ECO:0007669"/>
    <property type="project" value="UniProtKB-EC"/>
</dbReference>
<feature type="domain" description="DNA helicase Pif1-like DEAD-box helicase" evidence="2">
    <location>
        <begin position="6"/>
        <end position="119"/>
    </location>
</feature>
<protein>
    <recommendedName>
        <fullName evidence="1">ATP-dependent DNA helicase</fullName>
        <ecNumber evidence="1">5.6.2.3</ecNumber>
    </recommendedName>
</protein>
<reference evidence="4" key="1">
    <citation type="submission" date="2017-02" db="UniProtKB">
        <authorList>
            <consortium name="WormBaseParasite"/>
        </authorList>
    </citation>
    <scope>IDENTIFICATION</scope>
</reference>
<dbReference type="GO" id="GO:0016887">
    <property type="term" value="F:ATP hydrolysis activity"/>
    <property type="evidence" value="ECO:0007669"/>
    <property type="project" value="RHEA"/>
</dbReference>
<evidence type="ECO:0000313" key="4">
    <source>
        <dbReference type="WBParaSite" id="PTRK_0000310600.1"/>
    </source>
</evidence>
<dbReference type="GO" id="GO:0000723">
    <property type="term" value="P:telomere maintenance"/>
    <property type="evidence" value="ECO:0007669"/>
    <property type="project" value="InterPro"/>
</dbReference>
<sequence>MNERDTHRLRKASAIFIDEVSMISTIQLRYIDRAFSYALNDIRPFGGKLMILEGDFRQCLPIIKNATTEQLIQSTIVCSKFFTHGYQVKKFSLTENMRAQSNEKEFVAFLLDIGNGVMKGRSNSQLSLDGKMDNDRFITVPEHMIFNGDEDQFLDEIFGWEYINSSKKSNIALLCPTNKLVNEMNDRIIKKYYKKTETFYSDDELYFENDNPQNIDYQTITSDILNTFNPAGYPLHTLKIARGCILTCLKHLDIKNKNFNLKLLLV</sequence>
<dbReference type="GO" id="GO:0005524">
    <property type="term" value="F:ATP binding"/>
    <property type="evidence" value="ECO:0007669"/>
    <property type="project" value="UniProtKB-KW"/>
</dbReference>
<comment type="catalytic activity">
    <reaction evidence="1">
        <text>ATP + H2O = ADP + phosphate + H(+)</text>
        <dbReference type="Rhea" id="RHEA:13065"/>
        <dbReference type="ChEBI" id="CHEBI:15377"/>
        <dbReference type="ChEBI" id="CHEBI:15378"/>
        <dbReference type="ChEBI" id="CHEBI:30616"/>
        <dbReference type="ChEBI" id="CHEBI:43474"/>
        <dbReference type="ChEBI" id="CHEBI:456216"/>
        <dbReference type="EC" id="5.6.2.3"/>
    </reaction>
</comment>
<dbReference type="PANTHER" id="PTHR10492">
    <property type="match status" value="1"/>
</dbReference>
<keyword evidence="1" id="KW-0347">Helicase</keyword>
<dbReference type="InterPro" id="IPR010285">
    <property type="entry name" value="DNA_helicase_pif1-like_DEAD"/>
</dbReference>
<comment type="cofactor">
    <cofactor evidence="1">
        <name>Mg(2+)</name>
        <dbReference type="ChEBI" id="CHEBI:18420"/>
    </cofactor>
</comment>
<dbReference type="Pfam" id="PF05970">
    <property type="entry name" value="PIF1"/>
    <property type="match status" value="1"/>
</dbReference>
<keyword evidence="1" id="KW-0067">ATP-binding</keyword>
<dbReference type="GO" id="GO:0006281">
    <property type="term" value="P:DNA repair"/>
    <property type="evidence" value="ECO:0007669"/>
    <property type="project" value="UniProtKB-KW"/>
</dbReference>
<comment type="similarity">
    <text evidence="1">Belongs to the helicase family.</text>
</comment>
<dbReference type="InterPro" id="IPR027417">
    <property type="entry name" value="P-loop_NTPase"/>
</dbReference>
<keyword evidence="1" id="KW-0233">DNA recombination</keyword>
<keyword evidence="1" id="KW-0378">Hydrolase</keyword>
<dbReference type="EC" id="5.6.2.3" evidence="1"/>
<dbReference type="Proteomes" id="UP000038045">
    <property type="component" value="Unplaced"/>
</dbReference>
<accession>A0A0N4Z7F6</accession>
<keyword evidence="1" id="KW-0227">DNA damage</keyword>
<organism evidence="3 4">
    <name type="scientific">Parastrongyloides trichosuri</name>
    <name type="common">Possum-specific nematode worm</name>
    <dbReference type="NCBI Taxonomy" id="131310"/>
    <lineage>
        <taxon>Eukaryota</taxon>
        <taxon>Metazoa</taxon>
        <taxon>Ecdysozoa</taxon>
        <taxon>Nematoda</taxon>
        <taxon>Chromadorea</taxon>
        <taxon>Rhabditida</taxon>
        <taxon>Tylenchina</taxon>
        <taxon>Panagrolaimomorpha</taxon>
        <taxon>Strongyloidoidea</taxon>
        <taxon>Strongyloididae</taxon>
        <taxon>Parastrongyloides</taxon>
    </lineage>
</organism>
<dbReference type="STRING" id="131310.A0A0N4Z7F6"/>
<dbReference type="GO" id="GO:0006310">
    <property type="term" value="P:DNA recombination"/>
    <property type="evidence" value="ECO:0007669"/>
    <property type="project" value="UniProtKB-KW"/>
</dbReference>
<keyword evidence="1" id="KW-0547">Nucleotide-binding</keyword>
<dbReference type="AlphaFoldDB" id="A0A0N4Z7F6"/>
<evidence type="ECO:0000256" key="1">
    <source>
        <dbReference type="RuleBase" id="RU363044"/>
    </source>
</evidence>
<keyword evidence="1" id="KW-0234">DNA repair</keyword>
<dbReference type="WBParaSite" id="PTRK_0000310600.1">
    <property type="protein sequence ID" value="PTRK_0000310600.1"/>
    <property type="gene ID" value="PTRK_0000310600"/>
</dbReference>
<evidence type="ECO:0000313" key="3">
    <source>
        <dbReference type="Proteomes" id="UP000038045"/>
    </source>
</evidence>
<proteinExistence type="inferred from homology"/>
<dbReference type="SUPFAM" id="SSF52540">
    <property type="entry name" value="P-loop containing nucleoside triphosphate hydrolases"/>
    <property type="match status" value="1"/>
</dbReference>
<keyword evidence="3" id="KW-1185">Reference proteome</keyword>
<evidence type="ECO:0000259" key="2">
    <source>
        <dbReference type="Pfam" id="PF05970"/>
    </source>
</evidence>
<name>A0A0N4Z7F6_PARTI</name>
<dbReference type="Gene3D" id="3.40.50.300">
    <property type="entry name" value="P-loop containing nucleotide triphosphate hydrolases"/>
    <property type="match status" value="1"/>
</dbReference>